<dbReference type="Pfam" id="PF00445">
    <property type="entry name" value="Ribonuclease_T2"/>
    <property type="match status" value="1"/>
</dbReference>
<feature type="active site" evidence="5">
    <location>
        <position position="140"/>
    </location>
</feature>
<dbReference type="Proteomes" id="UP000799439">
    <property type="component" value="Unassembled WGS sequence"/>
</dbReference>
<keyword evidence="3" id="KW-0378">Hydrolase</keyword>
<evidence type="ECO:0000313" key="8">
    <source>
        <dbReference type="EMBL" id="KAF2147633.1"/>
    </source>
</evidence>
<dbReference type="GO" id="GO:0006401">
    <property type="term" value="P:RNA catabolic process"/>
    <property type="evidence" value="ECO:0007669"/>
    <property type="project" value="TreeGrafter"/>
</dbReference>
<dbReference type="InterPro" id="IPR033130">
    <property type="entry name" value="RNase_T2_His_AS_2"/>
</dbReference>
<feature type="active site" evidence="5">
    <location>
        <position position="136"/>
    </location>
</feature>
<feature type="active site" evidence="5">
    <location>
        <position position="76"/>
    </location>
</feature>
<dbReference type="AlphaFoldDB" id="A0A9P4IVR9"/>
<dbReference type="Gene3D" id="3.90.730.10">
    <property type="entry name" value="Ribonuclease T2-like"/>
    <property type="match status" value="1"/>
</dbReference>
<dbReference type="EC" id="4.6.1.19" evidence="2"/>
<accession>A0A9P4IVR9</accession>
<dbReference type="InterPro" id="IPR001568">
    <property type="entry name" value="RNase_T2-like"/>
</dbReference>
<dbReference type="CDD" id="cd01061">
    <property type="entry name" value="RNase_T2_euk"/>
    <property type="match status" value="1"/>
</dbReference>
<evidence type="ECO:0000256" key="7">
    <source>
        <dbReference type="SAM" id="SignalP"/>
    </source>
</evidence>
<organism evidence="8 9">
    <name type="scientific">Myriangium duriaei CBS 260.36</name>
    <dbReference type="NCBI Taxonomy" id="1168546"/>
    <lineage>
        <taxon>Eukaryota</taxon>
        <taxon>Fungi</taxon>
        <taxon>Dikarya</taxon>
        <taxon>Ascomycota</taxon>
        <taxon>Pezizomycotina</taxon>
        <taxon>Dothideomycetes</taxon>
        <taxon>Dothideomycetidae</taxon>
        <taxon>Myriangiales</taxon>
        <taxon>Myriangiaceae</taxon>
        <taxon>Myriangium</taxon>
    </lineage>
</organism>
<evidence type="ECO:0000313" key="9">
    <source>
        <dbReference type="Proteomes" id="UP000799439"/>
    </source>
</evidence>
<feature type="signal peptide" evidence="7">
    <location>
        <begin position="1"/>
        <end position="24"/>
    </location>
</feature>
<dbReference type="InterPro" id="IPR033697">
    <property type="entry name" value="Ribonuclease_T2_eukaryotic"/>
</dbReference>
<keyword evidence="7" id="KW-0732">Signal</keyword>
<dbReference type="InterPro" id="IPR036430">
    <property type="entry name" value="RNase_T2-like_sf"/>
</dbReference>
<dbReference type="GO" id="GO:0005576">
    <property type="term" value="C:extracellular region"/>
    <property type="evidence" value="ECO:0007669"/>
    <property type="project" value="TreeGrafter"/>
</dbReference>
<evidence type="ECO:0000256" key="4">
    <source>
        <dbReference type="ARBA" id="ARBA00023157"/>
    </source>
</evidence>
<dbReference type="SUPFAM" id="SSF55895">
    <property type="entry name" value="Ribonuclease Rh-like"/>
    <property type="match status" value="1"/>
</dbReference>
<dbReference type="PANTHER" id="PTHR11240:SF22">
    <property type="entry name" value="RIBONUCLEASE T2"/>
    <property type="match status" value="1"/>
</dbReference>
<dbReference type="GO" id="GO:0003723">
    <property type="term" value="F:RNA binding"/>
    <property type="evidence" value="ECO:0007669"/>
    <property type="project" value="InterPro"/>
</dbReference>
<evidence type="ECO:0000256" key="1">
    <source>
        <dbReference type="ARBA" id="ARBA00007469"/>
    </source>
</evidence>
<protein>
    <recommendedName>
        <fullName evidence="2">ribonuclease T2</fullName>
        <ecNumber evidence="2">4.6.1.19</ecNumber>
    </recommendedName>
</protein>
<keyword evidence="4" id="KW-1015">Disulfide bond</keyword>
<dbReference type="PANTHER" id="PTHR11240">
    <property type="entry name" value="RIBONUCLEASE T2"/>
    <property type="match status" value="1"/>
</dbReference>
<evidence type="ECO:0000256" key="3">
    <source>
        <dbReference type="ARBA" id="ARBA00022759"/>
    </source>
</evidence>
<evidence type="ECO:0000256" key="2">
    <source>
        <dbReference type="ARBA" id="ARBA00012571"/>
    </source>
</evidence>
<feature type="chain" id="PRO_5040510796" description="ribonuclease T2" evidence="7">
    <location>
        <begin position="25"/>
        <end position="262"/>
    </location>
</feature>
<keyword evidence="3" id="KW-0540">Nuclease</keyword>
<dbReference type="GO" id="GO:0033897">
    <property type="term" value="F:ribonuclease T2 activity"/>
    <property type="evidence" value="ECO:0007669"/>
    <property type="project" value="UniProtKB-EC"/>
</dbReference>
<keyword evidence="3" id="KW-0255">Endonuclease</keyword>
<comment type="caution">
    <text evidence="8">The sequence shown here is derived from an EMBL/GenBank/DDBJ whole genome shotgun (WGS) entry which is preliminary data.</text>
</comment>
<name>A0A9P4IVR9_9PEZI</name>
<comment type="similarity">
    <text evidence="1 6">Belongs to the RNase T2 family.</text>
</comment>
<dbReference type="InterPro" id="IPR018188">
    <property type="entry name" value="RNase_T2_His_AS_1"/>
</dbReference>
<evidence type="ECO:0000256" key="6">
    <source>
        <dbReference type="RuleBase" id="RU004328"/>
    </source>
</evidence>
<reference evidence="8" key="1">
    <citation type="journal article" date="2020" name="Stud. Mycol.">
        <title>101 Dothideomycetes genomes: a test case for predicting lifestyles and emergence of pathogens.</title>
        <authorList>
            <person name="Haridas S."/>
            <person name="Albert R."/>
            <person name="Binder M."/>
            <person name="Bloem J."/>
            <person name="Labutti K."/>
            <person name="Salamov A."/>
            <person name="Andreopoulos B."/>
            <person name="Baker S."/>
            <person name="Barry K."/>
            <person name="Bills G."/>
            <person name="Bluhm B."/>
            <person name="Cannon C."/>
            <person name="Castanera R."/>
            <person name="Culley D."/>
            <person name="Daum C."/>
            <person name="Ezra D."/>
            <person name="Gonzalez J."/>
            <person name="Henrissat B."/>
            <person name="Kuo A."/>
            <person name="Liang C."/>
            <person name="Lipzen A."/>
            <person name="Lutzoni F."/>
            <person name="Magnuson J."/>
            <person name="Mondo S."/>
            <person name="Nolan M."/>
            <person name="Ohm R."/>
            <person name="Pangilinan J."/>
            <person name="Park H.-J."/>
            <person name="Ramirez L."/>
            <person name="Alfaro M."/>
            <person name="Sun H."/>
            <person name="Tritt A."/>
            <person name="Yoshinaga Y."/>
            <person name="Zwiers L.-H."/>
            <person name="Turgeon B."/>
            <person name="Goodwin S."/>
            <person name="Spatafora J."/>
            <person name="Crous P."/>
            <person name="Grigoriev I."/>
        </authorList>
    </citation>
    <scope>NUCLEOTIDE SEQUENCE</scope>
    <source>
        <strain evidence="8">CBS 260.36</strain>
    </source>
</reference>
<gene>
    <name evidence="8" type="ORF">K461DRAFT_283512</name>
</gene>
<dbReference type="EMBL" id="ML996096">
    <property type="protein sequence ID" value="KAF2147633.1"/>
    <property type="molecule type" value="Genomic_DNA"/>
</dbReference>
<dbReference type="PROSITE" id="PS00530">
    <property type="entry name" value="RNASE_T2_1"/>
    <property type="match status" value="1"/>
</dbReference>
<dbReference type="PROSITE" id="PS00531">
    <property type="entry name" value="RNASE_T2_2"/>
    <property type="match status" value="1"/>
</dbReference>
<sequence length="262" mass="28022">MMSPRLSSALLATCLVALAGHALADPLACKSSAPVSCQNTTAISNTCCTEVHGQVLQVQFWDSDPATGPSDSWTIHGLWPDNCDGSYPSNCDSSRAYTDISAILENGGDKGTTALDFMQTYWKDQGGDDETFWAHEWGKHGTCYSTLATKCFSPYTQYEEVVDFFSQTTILFQSLPTYDWLSQAGITPSSSKKYTTKAFLAALKAPRGVSAAISCSGGKISQVEYTFNVKGGIANGVFEPAAPVGESSSSCGTSFLYPPKNE</sequence>
<evidence type="ECO:0000256" key="5">
    <source>
        <dbReference type="PIRSR" id="PIRSR633697-1"/>
    </source>
</evidence>
<proteinExistence type="inferred from homology"/>
<keyword evidence="9" id="KW-1185">Reference proteome</keyword>
<dbReference type="OrthoDB" id="435754at2759"/>